<evidence type="ECO:0000259" key="5">
    <source>
        <dbReference type="Pfam" id="PF00535"/>
    </source>
</evidence>
<gene>
    <name evidence="6" type="ORF">GON03_09475</name>
</gene>
<accession>A0A6L6XQ01</accession>
<evidence type="ECO:0000256" key="4">
    <source>
        <dbReference type="ARBA" id="ARBA00022679"/>
    </source>
</evidence>
<comment type="caution">
    <text evidence="6">The sequence shown here is derived from an EMBL/GenBank/DDBJ whole genome shotgun (WGS) entry which is preliminary data.</text>
</comment>
<dbReference type="PANTHER" id="PTHR43179:SF12">
    <property type="entry name" value="GALACTOFURANOSYLTRANSFERASE GLFT2"/>
    <property type="match status" value="1"/>
</dbReference>
<dbReference type="SUPFAM" id="SSF53448">
    <property type="entry name" value="Nucleotide-diphospho-sugar transferases"/>
    <property type="match status" value="1"/>
</dbReference>
<reference evidence="6 7" key="1">
    <citation type="submission" date="2019-12" db="EMBL/GenBank/DDBJ databases">
        <authorList>
            <person name="Huq M.A."/>
        </authorList>
    </citation>
    <scope>NUCLEOTIDE SEQUENCE [LARGE SCALE GENOMIC DNA]</scope>
    <source>
        <strain evidence="6 7">MAH-18</strain>
    </source>
</reference>
<proteinExistence type="inferred from homology"/>
<comment type="similarity">
    <text evidence="2">Belongs to the glycosyltransferase 2 family.</text>
</comment>
<dbReference type="Pfam" id="PF00535">
    <property type="entry name" value="Glycos_transf_2"/>
    <property type="match status" value="1"/>
</dbReference>
<sequence>MGGSAELHMDAQQRSLAIETGPQVVDRSSDAEPANSVLIVHHNSVDTIWTTVRAVVDEGVSPTEITVVDNSESIDVSVELRERNDIGINLLFTDNAGYAAAVNTGVRHLASEGRLRSRVLVLTHETLPELGAIHALEQAMLATGAVAVGPTLVVGHGADARVWSRGGVLSKRLLRPSHVGHGEPWPERVRLPESPVRRRWLDGAAVLYDGETLRDRPLPEQYFLYLEELDYHVQLGRDGKTVYWQPSAVMHQASDGVPPYYLLRNTVLFQRRWGRWPYSTLAVGIAAGGAWRRSRRREPSRTRVVGGLWQALKDGRAAAKA</sequence>
<dbReference type="EMBL" id="WSEK01000004">
    <property type="protein sequence ID" value="MVQ49411.1"/>
    <property type="molecule type" value="Genomic_DNA"/>
</dbReference>
<evidence type="ECO:0000256" key="2">
    <source>
        <dbReference type="ARBA" id="ARBA00006739"/>
    </source>
</evidence>
<organism evidence="6 7">
    <name type="scientific">Nocardioides agri</name>
    <dbReference type="NCBI Taxonomy" id="2682843"/>
    <lineage>
        <taxon>Bacteria</taxon>
        <taxon>Bacillati</taxon>
        <taxon>Actinomycetota</taxon>
        <taxon>Actinomycetes</taxon>
        <taxon>Propionibacteriales</taxon>
        <taxon>Nocardioidaceae</taxon>
        <taxon>Nocardioides</taxon>
    </lineage>
</organism>
<keyword evidence="3" id="KW-0328">Glycosyltransferase</keyword>
<evidence type="ECO:0000256" key="1">
    <source>
        <dbReference type="ARBA" id="ARBA00004776"/>
    </source>
</evidence>
<evidence type="ECO:0000313" key="6">
    <source>
        <dbReference type="EMBL" id="MVQ49411.1"/>
    </source>
</evidence>
<evidence type="ECO:0000256" key="3">
    <source>
        <dbReference type="ARBA" id="ARBA00022676"/>
    </source>
</evidence>
<keyword evidence="7" id="KW-1185">Reference proteome</keyword>
<dbReference type="InterPro" id="IPR001173">
    <property type="entry name" value="Glyco_trans_2-like"/>
</dbReference>
<name>A0A6L6XQ01_9ACTN</name>
<dbReference type="GO" id="GO:0016757">
    <property type="term" value="F:glycosyltransferase activity"/>
    <property type="evidence" value="ECO:0007669"/>
    <property type="project" value="UniProtKB-KW"/>
</dbReference>
<protein>
    <submittedName>
        <fullName evidence="6">Glycosyltransferase</fullName>
    </submittedName>
</protein>
<dbReference type="InterPro" id="IPR029044">
    <property type="entry name" value="Nucleotide-diphossugar_trans"/>
</dbReference>
<dbReference type="AlphaFoldDB" id="A0A6L6XQ01"/>
<dbReference type="Gene3D" id="3.90.550.10">
    <property type="entry name" value="Spore Coat Polysaccharide Biosynthesis Protein SpsA, Chain A"/>
    <property type="match status" value="1"/>
</dbReference>
<feature type="domain" description="Glycosyltransferase 2-like" evidence="5">
    <location>
        <begin position="36"/>
        <end position="154"/>
    </location>
</feature>
<dbReference type="Proteomes" id="UP000473525">
    <property type="component" value="Unassembled WGS sequence"/>
</dbReference>
<dbReference type="PANTHER" id="PTHR43179">
    <property type="entry name" value="RHAMNOSYLTRANSFERASE WBBL"/>
    <property type="match status" value="1"/>
</dbReference>
<evidence type="ECO:0000313" key="7">
    <source>
        <dbReference type="Proteomes" id="UP000473525"/>
    </source>
</evidence>
<comment type="pathway">
    <text evidence="1">Cell wall biogenesis; cell wall polysaccharide biosynthesis.</text>
</comment>
<keyword evidence="4 6" id="KW-0808">Transferase</keyword>